<feature type="domain" description="Leucine-binding protein" evidence="4">
    <location>
        <begin position="33"/>
        <end position="382"/>
    </location>
</feature>
<organism evidence="5">
    <name type="scientific">Firmicutes bacterium enrichment culture clone fosmid MGS-M2</name>
    <dbReference type="NCBI Taxonomy" id="1549349"/>
    <lineage>
        <taxon>Bacteria</taxon>
        <taxon>Bacillati</taxon>
        <taxon>Bacillota</taxon>
        <taxon>environmental samples</taxon>
    </lineage>
</organism>
<accession>A0A0B5KNG5</accession>
<dbReference type="Gene3D" id="3.40.50.2300">
    <property type="match status" value="2"/>
</dbReference>
<dbReference type="EMBL" id="KF831415">
    <property type="protein sequence ID" value="AJG37961.1"/>
    <property type="molecule type" value="Genomic_DNA"/>
</dbReference>
<comment type="similarity">
    <text evidence="1">Belongs to the leucine-binding protein family.</text>
</comment>
<evidence type="ECO:0000259" key="4">
    <source>
        <dbReference type="Pfam" id="PF13458"/>
    </source>
</evidence>
<proteinExistence type="inferred from homology"/>
<dbReference type="SUPFAM" id="SSF53822">
    <property type="entry name" value="Periplasmic binding protein-like I"/>
    <property type="match status" value="1"/>
</dbReference>
<dbReference type="AlphaFoldDB" id="A0A0B5KNG5"/>
<dbReference type="Pfam" id="PF13458">
    <property type="entry name" value="Peripla_BP_6"/>
    <property type="match status" value="1"/>
</dbReference>
<sequence length="405" mass="42629">MKKLVLALLVAVSVLTLAACGTDDSAQGVTEDTVKVGNTAATSGFLAFVGEPFVAGMQAYFDMVNEDGGVAGRTIEYIQYDDQFDGAQGLTYTQQLVEDDEVFALVGHFGTPTVSATQEYLAEIGIPTTYYATGVSALFNPEATEGERASFPVQPIYDAEGEVMVARAISELGAENIGVLYSNADDGRGLLNGIQIRAAELGVSLAAVAQVAPDSDDMSTAAQLMLSSGVDVILLAMNQAPAATAVRALNAAGSDVPVITSYVNADATWLNGVQDALGNFDIYASAWIDIFAANGVDFSEDYNLFAEEIGTEYAANAYAFAGWIAAATFVVGLERVGDEPLTWENYINAMEEAPVELPFGVVVNYADGRRVGTQAMAFLQGTSTDGVAAWETDQPIQTIDEILGN</sequence>
<evidence type="ECO:0000256" key="1">
    <source>
        <dbReference type="ARBA" id="ARBA00010062"/>
    </source>
</evidence>
<protein>
    <submittedName>
        <fullName evidence="5">Branched-chain amino acid ABC transporter ATPase</fullName>
    </submittedName>
</protein>
<dbReference type="PROSITE" id="PS51257">
    <property type="entry name" value="PROKAR_LIPOPROTEIN"/>
    <property type="match status" value="1"/>
</dbReference>
<reference evidence="5" key="1">
    <citation type="journal article" date="2015" name="Environ. Microbiol.">
        <title>Pressure adaptation is linked to thermal adaptation in salt-saturated marine habitats.</title>
        <authorList>
            <consortium name="The MAMBA Consortium"/>
            <person name="Alcaide M."/>
            <person name="Stogios P.J."/>
            <person name="Lafraya A."/>
            <person name="Tchigvintsev A."/>
            <person name="Flick R."/>
            <person name="Bargiela R."/>
            <person name="Chernikova T.N."/>
            <person name="Reva O.N."/>
            <person name="Hai T."/>
            <person name="Leggewie C.C."/>
            <person name="Katzke N."/>
            <person name="La Cono V."/>
            <person name="Matesanz R."/>
            <person name="Jebbar M."/>
            <person name="Jaeger K.E."/>
            <person name="Yakimov M.M."/>
            <person name="Yakunin A.F."/>
            <person name="Golyshin P.N."/>
            <person name="Golyshina O.V."/>
            <person name="Savchenko A."/>
            <person name="Ferrer M."/>
        </authorList>
    </citation>
    <scope>NUCLEOTIDE SEQUENCE</scope>
</reference>
<dbReference type="CDD" id="cd06343">
    <property type="entry name" value="PBP1_ABC_ligand_binding-like"/>
    <property type="match status" value="1"/>
</dbReference>
<dbReference type="InterPro" id="IPR028081">
    <property type="entry name" value="Leu-bd"/>
</dbReference>
<dbReference type="PANTHER" id="PTHR47235:SF1">
    <property type="entry name" value="BLR6548 PROTEIN"/>
    <property type="match status" value="1"/>
</dbReference>
<evidence type="ECO:0000313" key="5">
    <source>
        <dbReference type="EMBL" id="AJG37961.1"/>
    </source>
</evidence>
<name>A0A0B5KNG5_9FIRM</name>
<evidence type="ECO:0000256" key="2">
    <source>
        <dbReference type="ARBA" id="ARBA00022729"/>
    </source>
</evidence>
<evidence type="ECO:0000256" key="3">
    <source>
        <dbReference type="SAM" id="SignalP"/>
    </source>
</evidence>
<dbReference type="PANTHER" id="PTHR47235">
    <property type="entry name" value="BLR6548 PROTEIN"/>
    <property type="match status" value="1"/>
</dbReference>
<dbReference type="InterPro" id="IPR028082">
    <property type="entry name" value="Peripla_BP_I"/>
</dbReference>
<feature type="chain" id="PRO_5038858863" evidence="3">
    <location>
        <begin position="19"/>
        <end position="405"/>
    </location>
</feature>
<feature type="signal peptide" evidence="3">
    <location>
        <begin position="1"/>
        <end position="18"/>
    </location>
</feature>
<keyword evidence="2 3" id="KW-0732">Signal</keyword>